<feature type="domain" description="ADF-H" evidence="11">
    <location>
        <begin position="2"/>
        <end position="133"/>
    </location>
</feature>
<dbReference type="Proteomes" id="UP001445076">
    <property type="component" value="Unassembled WGS sequence"/>
</dbReference>
<feature type="compositionally biased region" description="Low complexity" evidence="9">
    <location>
        <begin position="506"/>
        <end position="515"/>
    </location>
</feature>
<reference evidence="12 13" key="1">
    <citation type="journal article" date="2024" name="BMC Genomics">
        <title>Genome assembly of redclaw crayfish (Cherax quadricarinatus) provides insights into its immune adaptation and hypoxia tolerance.</title>
        <authorList>
            <person name="Liu Z."/>
            <person name="Zheng J."/>
            <person name="Li H."/>
            <person name="Fang K."/>
            <person name="Wang S."/>
            <person name="He J."/>
            <person name="Zhou D."/>
            <person name="Weng S."/>
            <person name="Chi M."/>
            <person name="Gu Z."/>
            <person name="He J."/>
            <person name="Li F."/>
            <person name="Wang M."/>
        </authorList>
    </citation>
    <scope>NUCLEOTIDE SEQUENCE [LARGE SCALE GENOMIC DNA]</scope>
    <source>
        <strain evidence="12">ZL_2023a</strain>
    </source>
</reference>
<feature type="compositionally biased region" description="Basic and acidic residues" evidence="9">
    <location>
        <begin position="304"/>
        <end position="333"/>
    </location>
</feature>
<dbReference type="InterPro" id="IPR036028">
    <property type="entry name" value="SH3-like_dom_sf"/>
</dbReference>
<dbReference type="GO" id="GO:0030425">
    <property type="term" value="C:dendrite"/>
    <property type="evidence" value="ECO:0007669"/>
    <property type="project" value="TreeGrafter"/>
</dbReference>
<dbReference type="PROSITE" id="PS50002">
    <property type="entry name" value="SH3"/>
    <property type="match status" value="1"/>
</dbReference>
<dbReference type="CDD" id="cd11960">
    <property type="entry name" value="SH3_Abp1_eu"/>
    <property type="match status" value="1"/>
</dbReference>
<evidence type="ECO:0000256" key="1">
    <source>
        <dbReference type="ARBA" id="ARBA00004245"/>
    </source>
</evidence>
<dbReference type="InterPro" id="IPR035717">
    <property type="entry name" value="Drebrin-like_SH3"/>
</dbReference>
<dbReference type="Gene3D" id="3.40.20.10">
    <property type="entry name" value="Severin"/>
    <property type="match status" value="1"/>
</dbReference>
<protein>
    <recommendedName>
        <fullName evidence="14">Drebrin-like protein</fullName>
    </recommendedName>
</protein>
<comment type="subcellular location">
    <subcellularLocation>
        <location evidence="1">Cytoplasm</location>
        <location evidence="1">Cytoskeleton</location>
    </subcellularLocation>
</comment>
<dbReference type="GO" id="GO:0030864">
    <property type="term" value="C:cortical actin cytoskeleton"/>
    <property type="evidence" value="ECO:0007669"/>
    <property type="project" value="TreeGrafter"/>
</dbReference>
<evidence type="ECO:0000256" key="6">
    <source>
        <dbReference type="ARBA" id="ARBA00023203"/>
    </source>
</evidence>
<dbReference type="PROSITE" id="PS51263">
    <property type="entry name" value="ADF_H"/>
    <property type="match status" value="1"/>
</dbReference>
<evidence type="ECO:0000256" key="4">
    <source>
        <dbReference type="ARBA" id="ARBA00022490"/>
    </source>
</evidence>
<dbReference type="PANTHER" id="PTHR10829:SF25">
    <property type="entry name" value="DREBRIN-LIKE PROTEIN"/>
    <property type="match status" value="1"/>
</dbReference>
<dbReference type="PANTHER" id="PTHR10829">
    <property type="entry name" value="CORTACTIN AND DREBRIN"/>
    <property type="match status" value="1"/>
</dbReference>
<name>A0AAW0WT88_CHEQU</name>
<evidence type="ECO:0008006" key="14">
    <source>
        <dbReference type="Google" id="ProtNLM"/>
    </source>
</evidence>
<dbReference type="GO" id="GO:0005884">
    <property type="term" value="C:actin filament"/>
    <property type="evidence" value="ECO:0007669"/>
    <property type="project" value="TreeGrafter"/>
</dbReference>
<feature type="compositionally biased region" description="Low complexity" evidence="9">
    <location>
        <begin position="398"/>
        <end position="415"/>
    </location>
</feature>
<keyword evidence="6" id="KW-0009">Actin-binding</keyword>
<feature type="compositionally biased region" description="Polar residues" evidence="9">
    <location>
        <begin position="416"/>
        <end position="431"/>
    </location>
</feature>
<dbReference type="SUPFAM" id="SSF50044">
    <property type="entry name" value="SH3-domain"/>
    <property type="match status" value="1"/>
</dbReference>
<comment type="similarity">
    <text evidence="2">Belongs to the ABP1 family.</text>
</comment>
<dbReference type="GO" id="GO:0014069">
    <property type="term" value="C:postsynaptic density"/>
    <property type="evidence" value="ECO:0007669"/>
    <property type="project" value="TreeGrafter"/>
</dbReference>
<dbReference type="InterPro" id="IPR029006">
    <property type="entry name" value="ADF-H/Gelsolin-like_dom_sf"/>
</dbReference>
<evidence type="ECO:0000256" key="7">
    <source>
        <dbReference type="ARBA" id="ARBA00023212"/>
    </source>
</evidence>
<evidence type="ECO:0000256" key="8">
    <source>
        <dbReference type="PROSITE-ProRule" id="PRU00192"/>
    </source>
</evidence>
<accession>A0AAW0WT88</accession>
<dbReference type="Pfam" id="PF14604">
    <property type="entry name" value="SH3_9"/>
    <property type="match status" value="1"/>
</dbReference>
<feature type="compositionally biased region" description="Polar residues" evidence="9">
    <location>
        <begin position="151"/>
        <end position="161"/>
    </location>
</feature>
<dbReference type="GO" id="GO:0030833">
    <property type="term" value="P:regulation of actin filament polymerization"/>
    <property type="evidence" value="ECO:0007669"/>
    <property type="project" value="TreeGrafter"/>
</dbReference>
<dbReference type="GO" id="GO:0030027">
    <property type="term" value="C:lamellipodium"/>
    <property type="evidence" value="ECO:0007669"/>
    <property type="project" value="TreeGrafter"/>
</dbReference>
<proteinExistence type="inferred from homology"/>
<keyword evidence="13" id="KW-1185">Reference proteome</keyword>
<evidence type="ECO:0000256" key="2">
    <source>
        <dbReference type="ARBA" id="ARBA00011039"/>
    </source>
</evidence>
<keyword evidence="4" id="KW-0963">Cytoplasm</keyword>
<dbReference type="GO" id="GO:0051015">
    <property type="term" value="F:actin filament binding"/>
    <property type="evidence" value="ECO:0007669"/>
    <property type="project" value="TreeGrafter"/>
</dbReference>
<evidence type="ECO:0000256" key="3">
    <source>
        <dbReference type="ARBA" id="ARBA00022443"/>
    </source>
</evidence>
<dbReference type="InterPro" id="IPR002108">
    <property type="entry name" value="ADF-H"/>
</dbReference>
<feature type="region of interest" description="Disordered" evidence="9">
    <location>
        <begin position="385"/>
        <end position="448"/>
    </location>
</feature>
<dbReference type="SMART" id="SM00326">
    <property type="entry name" value="SH3"/>
    <property type="match status" value="1"/>
</dbReference>
<evidence type="ECO:0000256" key="9">
    <source>
        <dbReference type="SAM" id="MobiDB-lite"/>
    </source>
</evidence>
<evidence type="ECO:0000259" key="11">
    <source>
        <dbReference type="PROSITE" id="PS51263"/>
    </source>
</evidence>
<feature type="domain" description="SH3" evidence="10">
    <location>
        <begin position="534"/>
        <end position="594"/>
    </location>
</feature>
<dbReference type="InterPro" id="IPR001452">
    <property type="entry name" value="SH3_domain"/>
</dbReference>
<feature type="region of interest" description="Disordered" evidence="9">
    <location>
        <begin position="144"/>
        <end position="194"/>
    </location>
</feature>
<feature type="compositionally biased region" description="Basic and acidic residues" evidence="9">
    <location>
        <begin position="472"/>
        <end position="484"/>
    </location>
</feature>
<dbReference type="GO" id="GO:0045773">
    <property type="term" value="P:positive regulation of axon extension"/>
    <property type="evidence" value="ECO:0007669"/>
    <property type="project" value="TreeGrafter"/>
</dbReference>
<dbReference type="AlphaFoldDB" id="A0AAW0WT88"/>
<dbReference type="Gene3D" id="2.30.30.40">
    <property type="entry name" value="SH3 Domains"/>
    <property type="match status" value="1"/>
</dbReference>
<feature type="region of interest" description="Disordered" evidence="9">
    <location>
        <begin position="294"/>
        <end position="368"/>
    </location>
</feature>
<dbReference type="FunFam" id="2.30.30.40:FF:000046">
    <property type="entry name" value="Drebrin-like protein isoform B"/>
    <property type="match status" value="1"/>
</dbReference>
<evidence type="ECO:0000256" key="5">
    <source>
        <dbReference type="ARBA" id="ARBA00023054"/>
    </source>
</evidence>
<dbReference type="SUPFAM" id="SSF55753">
    <property type="entry name" value="Actin depolymerizing proteins"/>
    <property type="match status" value="1"/>
</dbReference>
<keyword evidence="7" id="KW-0206">Cytoskeleton</keyword>
<dbReference type="SMART" id="SM00102">
    <property type="entry name" value="ADF"/>
    <property type="match status" value="1"/>
</dbReference>
<dbReference type="GO" id="GO:0030427">
    <property type="term" value="C:site of polarized growth"/>
    <property type="evidence" value="ECO:0007669"/>
    <property type="project" value="TreeGrafter"/>
</dbReference>
<dbReference type="Pfam" id="PF00241">
    <property type="entry name" value="Cofilin_ADF"/>
    <property type="match status" value="1"/>
</dbReference>
<evidence type="ECO:0000313" key="12">
    <source>
        <dbReference type="EMBL" id="KAK8730585.1"/>
    </source>
</evidence>
<gene>
    <name evidence="12" type="ORF">OTU49_008086</name>
</gene>
<dbReference type="GO" id="GO:0048812">
    <property type="term" value="P:neuron projection morphogenesis"/>
    <property type="evidence" value="ECO:0007669"/>
    <property type="project" value="TreeGrafter"/>
</dbReference>
<feature type="compositionally biased region" description="Low complexity" evidence="9">
    <location>
        <begin position="485"/>
        <end position="495"/>
    </location>
</feature>
<comment type="caution">
    <text evidence="12">The sequence shown here is derived from an EMBL/GenBank/DDBJ whole genome shotgun (WGS) entry which is preliminary data.</text>
</comment>
<keyword evidence="5" id="KW-0175">Coiled coil</keyword>
<keyword evidence="3 8" id="KW-0728">SH3 domain</keyword>
<dbReference type="PRINTS" id="PR00452">
    <property type="entry name" value="SH3DOMAIN"/>
</dbReference>
<feature type="compositionally biased region" description="Basic and acidic residues" evidence="9">
    <location>
        <begin position="168"/>
        <end position="194"/>
    </location>
</feature>
<dbReference type="GO" id="GO:0098974">
    <property type="term" value="P:postsynaptic actin cytoskeleton organization"/>
    <property type="evidence" value="ECO:0007669"/>
    <property type="project" value="TreeGrafter"/>
</dbReference>
<dbReference type="GO" id="GO:0045211">
    <property type="term" value="C:postsynaptic membrane"/>
    <property type="evidence" value="ECO:0007669"/>
    <property type="project" value="TreeGrafter"/>
</dbReference>
<evidence type="ECO:0000259" key="10">
    <source>
        <dbReference type="PROSITE" id="PS50002"/>
    </source>
</evidence>
<organism evidence="12 13">
    <name type="scientific">Cherax quadricarinatus</name>
    <name type="common">Australian red claw crayfish</name>
    <dbReference type="NCBI Taxonomy" id="27406"/>
    <lineage>
        <taxon>Eukaryota</taxon>
        <taxon>Metazoa</taxon>
        <taxon>Ecdysozoa</taxon>
        <taxon>Arthropoda</taxon>
        <taxon>Crustacea</taxon>
        <taxon>Multicrustacea</taxon>
        <taxon>Malacostraca</taxon>
        <taxon>Eumalacostraca</taxon>
        <taxon>Eucarida</taxon>
        <taxon>Decapoda</taxon>
        <taxon>Pleocyemata</taxon>
        <taxon>Astacidea</taxon>
        <taxon>Parastacoidea</taxon>
        <taxon>Parastacidae</taxon>
        <taxon>Cherax</taxon>
    </lineage>
</organism>
<dbReference type="EMBL" id="JARKIK010000064">
    <property type="protein sequence ID" value="KAK8730585.1"/>
    <property type="molecule type" value="Genomic_DNA"/>
</dbReference>
<feature type="region of interest" description="Disordered" evidence="9">
    <location>
        <begin position="234"/>
        <end position="262"/>
    </location>
</feature>
<sequence length="597" mass="67529">MSIDLDTNRNSVLQAFNDVVSDKKATDWALFGYEGQSNVLKVVGTGEDGLEELAEDLNSSKIMYAAVRVIDPNTTRPKIILINWQGEGAPTVRKGTCARHLHDIHKLLRGVHVTVNARTEEEVEPDVIMAAVLKASATTYNFNERSEMSDKTTPVGTNYKRTNPLAEIDSKSRNKFWEEQEAEERRRKTEEQLRKEEEIKKLERERKQRELTDAQHREQLTRERNARILAERKAEQNADHHLAAHRDQKWQQELESQHHEEAERAKRAEIMRLERKKEAEALIGRRTHSTRDMFESGITNNKQTTDRNRPPPRRLKEFKPVNSQTREEGKENNSRAPTRGVAARWPPVSSEPREPVVTPPHRRGDAMLPIMSSEKTSTPAQDMIIAQSSPPAPPAKLPPASQHSHTQQQQQRQSSLNQGPHYQSSLHSTSPHQDDPETFQVPSNFTNGDEASQIYENTVVDTFKTHHHNGAQERHTYGHTDHSSNIKSSNNANNAYETDAHQNSSTTPGAAPGTTPAVGMVYEVDGMEYQILPEHGLCARALYDYQAADDTEITFDPAEIITNIDQIDEGWWQGVGPDGMFGLFPANYVELINQSPV</sequence>
<feature type="region of interest" description="Disordered" evidence="9">
    <location>
        <begin position="472"/>
        <end position="515"/>
    </location>
</feature>
<evidence type="ECO:0000313" key="13">
    <source>
        <dbReference type="Proteomes" id="UP001445076"/>
    </source>
</evidence>
<dbReference type="CDD" id="cd11281">
    <property type="entry name" value="ADF_drebrin_like"/>
    <property type="match status" value="1"/>
</dbReference>